<dbReference type="AlphaFoldDB" id="A0A2S8SWJ1"/>
<keyword evidence="6 10" id="KW-1133">Transmembrane helix</keyword>
<evidence type="ECO:0000256" key="5">
    <source>
        <dbReference type="ARBA" id="ARBA00022984"/>
    </source>
</evidence>
<keyword evidence="2" id="KW-1003">Cell membrane</keyword>
<dbReference type="EMBL" id="NIGF01000002">
    <property type="protein sequence ID" value="PQV65160.1"/>
    <property type="molecule type" value="Genomic_DNA"/>
</dbReference>
<feature type="transmembrane region" description="Helical" evidence="10">
    <location>
        <begin position="531"/>
        <end position="550"/>
    </location>
</feature>
<sequence>MEIRPAQTVRVSYFELMSRSNPRQNSPRALQINDKTSLGRAGLILAAMIAVSRLTGFGRLMVTTYFFGRRPETAAYLAAFNIPDTLAILISGGLLATGFVPVFTRLLTNGDSAGAQRTFRALLTLMLVGFGGVSLVLLALTWTPFGTLLAPDKVAPEFVGLYLHILRILLLAQFLFVVGGVFAGTFNALRLFWFQALQPVFYNCGVIIFGIWGARRGLATHSGIEWQAWGALVGAFCGTVLMFVPAALKNGLQLRPLWDLRDEGVRRVAASFGPIVLGLASGQIIALNLPRAFAKFLPVSAFASLDSANRLMQVPLDLLASSAAVALLPTLSRLWVEEKPAEMRAAFNAALAKNVRLMLFATAMLIALAPFLVHLLLERGQFSARDGAETSFVLQCYALCLPALGAQQLLARAFYASERGRDVVGIGAFSMALFLIFGALSLPLQLPGGAGLALAAALATSVLSGLLALKLRAQWGEIGGVQLKKAALFGFVTAIIAAICARIVAGVGAHFLAPFDLETTPQLLKLGARTLTFGGGAAFGTAAWVALSKMPGLSNWRNRK</sequence>
<gene>
    <name evidence="11" type="ORF">B1R32_102168</name>
</gene>
<evidence type="ECO:0000256" key="7">
    <source>
        <dbReference type="ARBA" id="ARBA00023136"/>
    </source>
</evidence>
<comment type="function">
    <text evidence="8">Involved in peptidoglycan biosynthesis. Transports lipid-linked peptidoglycan precursors from the inner to the outer leaflet of the cytoplasmic membrane.</text>
</comment>
<evidence type="ECO:0000256" key="1">
    <source>
        <dbReference type="ARBA" id="ARBA00004651"/>
    </source>
</evidence>
<feature type="transmembrane region" description="Helical" evidence="10">
    <location>
        <begin position="489"/>
        <end position="511"/>
    </location>
</feature>
<dbReference type="InterPro" id="IPR051050">
    <property type="entry name" value="Lipid_II_flippase_MurJ/MviN"/>
</dbReference>
<keyword evidence="3 10" id="KW-0812">Transmembrane</keyword>
<keyword evidence="5" id="KW-0573">Peptidoglycan synthesis</keyword>
<feature type="transmembrane region" description="Helical" evidence="10">
    <location>
        <begin position="191"/>
        <end position="214"/>
    </location>
</feature>
<comment type="subcellular location">
    <subcellularLocation>
        <location evidence="1">Cell membrane</location>
        <topology evidence="1">Multi-pass membrane protein</topology>
    </subcellularLocation>
</comment>
<keyword evidence="12" id="KW-1185">Reference proteome</keyword>
<dbReference type="PANTHER" id="PTHR47019">
    <property type="entry name" value="LIPID II FLIPPASE MURJ"/>
    <property type="match status" value="1"/>
</dbReference>
<feature type="transmembrane region" description="Helical" evidence="10">
    <location>
        <begin position="450"/>
        <end position="469"/>
    </location>
</feature>
<evidence type="ECO:0000256" key="2">
    <source>
        <dbReference type="ARBA" id="ARBA00022475"/>
    </source>
</evidence>
<evidence type="ECO:0000256" key="10">
    <source>
        <dbReference type="SAM" id="Phobius"/>
    </source>
</evidence>
<keyword evidence="4" id="KW-0133">Cell shape</keyword>
<evidence type="ECO:0000256" key="9">
    <source>
        <dbReference type="ARBA" id="ARBA00061532"/>
    </source>
</evidence>
<feature type="transmembrane region" description="Helical" evidence="10">
    <location>
        <begin position="423"/>
        <end position="444"/>
    </location>
</feature>
<feature type="transmembrane region" description="Helical" evidence="10">
    <location>
        <begin position="162"/>
        <end position="184"/>
    </location>
</feature>
<dbReference type="Proteomes" id="UP000237684">
    <property type="component" value="Unassembled WGS sequence"/>
</dbReference>
<dbReference type="GO" id="GO:0005886">
    <property type="term" value="C:plasma membrane"/>
    <property type="evidence" value="ECO:0007669"/>
    <property type="project" value="UniProtKB-SubCell"/>
</dbReference>
<dbReference type="PANTHER" id="PTHR47019:SF1">
    <property type="entry name" value="LIPID II FLIPPASE MURJ"/>
    <property type="match status" value="1"/>
</dbReference>
<comment type="caution">
    <text evidence="11">The sequence shown here is derived from an EMBL/GenBank/DDBJ whole genome shotgun (WGS) entry which is preliminary data.</text>
</comment>
<evidence type="ECO:0000313" key="11">
    <source>
        <dbReference type="EMBL" id="PQV65160.1"/>
    </source>
</evidence>
<organism evidence="11 12">
    <name type="scientific">Abditibacterium utsteinense</name>
    <dbReference type="NCBI Taxonomy" id="1960156"/>
    <lineage>
        <taxon>Bacteria</taxon>
        <taxon>Pseudomonadati</taxon>
        <taxon>Abditibacteriota</taxon>
        <taxon>Abditibacteriia</taxon>
        <taxon>Abditibacteriales</taxon>
        <taxon>Abditibacteriaceae</taxon>
        <taxon>Abditibacterium</taxon>
    </lineage>
</organism>
<dbReference type="GO" id="GO:0034204">
    <property type="term" value="P:lipid translocation"/>
    <property type="evidence" value="ECO:0007669"/>
    <property type="project" value="TreeGrafter"/>
</dbReference>
<dbReference type="GO" id="GO:0015648">
    <property type="term" value="F:lipid-linked peptidoglycan transporter activity"/>
    <property type="evidence" value="ECO:0007669"/>
    <property type="project" value="TreeGrafter"/>
</dbReference>
<dbReference type="Pfam" id="PF03023">
    <property type="entry name" value="MurJ"/>
    <property type="match status" value="1"/>
</dbReference>
<feature type="transmembrane region" description="Helical" evidence="10">
    <location>
        <begin position="392"/>
        <end position="411"/>
    </location>
</feature>
<feature type="transmembrane region" description="Helical" evidence="10">
    <location>
        <begin position="318"/>
        <end position="336"/>
    </location>
</feature>
<evidence type="ECO:0000256" key="4">
    <source>
        <dbReference type="ARBA" id="ARBA00022960"/>
    </source>
</evidence>
<reference evidence="11 12" key="1">
    <citation type="journal article" date="2018" name="Syst. Appl. Microbiol.">
        <title>Abditibacterium utsteinense sp. nov., the first cultivated member of candidate phylum FBP, isolated from ice-free Antarctic soil samples.</title>
        <authorList>
            <person name="Tahon G."/>
            <person name="Tytgat B."/>
            <person name="Lebbe L."/>
            <person name="Carlier A."/>
            <person name="Willems A."/>
        </authorList>
    </citation>
    <scope>NUCLEOTIDE SEQUENCE [LARGE SCALE GENOMIC DNA]</scope>
    <source>
        <strain evidence="11 12">LMG 29911</strain>
    </source>
</reference>
<evidence type="ECO:0000256" key="6">
    <source>
        <dbReference type="ARBA" id="ARBA00022989"/>
    </source>
</evidence>
<protein>
    <submittedName>
        <fullName evidence="11">Putative peptidoglycan lipid II flippase</fullName>
    </submittedName>
</protein>
<feature type="transmembrane region" description="Helical" evidence="10">
    <location>
        <begin position="268"/>
        <end position="289"/>
    </location>
</feature>
<keyword evidence="7 10" id="KW-0472">Membrane</keyword>
<dbReference type="PRINTS" id="PR01806">
    <property type="entry name" value="VIRFACTRMVIN"/>
</dbReference>
<dbReference type="InParanoid" id="A0A2S8SWJ1"/>
<evidence type="ECO:0000313" key="12">
    <source>
        <dbReference type="Proteomes" id="UP000237684"/>
    </source>
</evidence>
<comment type="similarity">
    <text evidence="9">Belongs to the MurJ/MviN family.</text>
</comment>
<accession>A0A2S8SWJ1</accession>
<feature type="transmembrane region" description="Helical" evidence="10">
    <location>
        <begin position="357"/>
        <end position="377"/>
    </location>
</feature>
<dbReference type="GO" id="GO:0009252">
    <property type="term" value="P:peptidoglycan biosynthetic process"/>
    <property type="evidence" value="ECO:0007669"/>
    <property type="project" value="UniProtKB-KW"/>
</dbReference>
<evidence type="ECO:0000256" key="3">
    <source>
        <dbReference type="ARBA" id="ARBA00022692"/>
    </source>
</evidence>
<evidence type="ECO:0000256" key="8">
    <source>
        <dbReference type="ARBA" id="ARBA00060041"/>
    </source>
</evidence>
<dbReference type="GO" id="GO:0008360">
    <property type="term" value="P:regulation of cell shape"/>
    <property type="evidence" value="ECO:0007669"/>
    <property type="project" value="UniProtKB-KW"/>
</dbReference>
<feature type="transmembrane region" description="Helical" evidence="10">
    <location>
        <begin position="119"/>
        <end position="142"/>
    </location>
</feature>
<dbReference type="InterPro" id="IPR004268">
    <property type="entry name" value="MurJ"/>
</dbReference>
<proteinExistence type="inferred from homology"/>
<name>A0A2S8SWJ1_9BACT</name>
<feature type="transmembrane region" description="Helical" evidence="10">
    <location>
        <begin position="226"/>
        <end position="248"/>
    </location>
</feature>
<feature type="transmembrane region" description="Helical" evidence="10">
    <location>
        <begin position="43"/>
        <end position="66"/>
    </location>
</feature>
<feature type="transmembrane region" description="Helical" evidence="10">
    <location>
        <begin position="86"/>
        <end position="107"/>
    </location>
</feature>